<organism evidence="4 5">
    <name type="scientific">Candidatus Aquitaenariimonas noxiae</name>
    <dbReference type="NCBI Taxonomy" id="1974741"/>
    <lineage>
        <taxon>Bacteria</taxon>
        <taxon>Pseudomonadati</taxon>
        <taxon>Candidatus Omnitrophota</taxon>
        <taxon>Candidatus Aquitaenariimonas</taxon>
    </lineage>
</organism>
<dbReference type="Pfam" id="PF00072">
    <property type="entry name" value="Response_reg"/>
    <property type="match status" value="1"/>
</dbReference>
<sequence length="124" mass="13830">MAHRIMVVDDEPEIVYLLGEFLAREGFEAIKCNGGKQALEIIKSGAPVDLIVLDGKMPEIDGPTVLAELKRMSCAIPVIMLTGSIDWNVRYKELLGKRCRKVLIKPIDFKILLQEIKKLLPAVS</sequence>
<dbReference type="PANTHER" id="PTHR44591">
    <property type="entry name" value="STRESS RESPONSE REGULATOR PROTEIN 1"/>
    <property type="match status" value="1"/>
</dbReference>
<dbReference type="GO" id="GO:0000160">
    <property type="term" value="P:phosphorelay signal transduction system"/>
    <property type="evidence" value="ECO:0007669"/>
    <property type="project" value="InterPro"/>
</dbReference>
<evidence type="ECO:0000256" key="2">
    <source>
        <dbReference type="PROSITE-ProRule" id="PRU00169"/>
    </source>
</evidence>
<evidence type="ECO:0000259" key="3">
    <source>
        <dbReference type="PROSITE" id="PS50110"/>
    </source>
</evidence>
<dbReference type="PROSITE" id="PS50110">
    <property type="entry name" value="RESPONSE_REGULATORY"/>
    <property type="match status" value="1"/>
</dbReference>
<dbReference type="PANTHER" id="PTHR44591:SF3">
    <property type="entry name" value="RESPONSE REGULATORY DOMAIN-CONTAINING PROTEIN"/>
    <property type="match status" value="1"/>
</dbReference>
<dbReference type="AlphaFoldDB" id="A0A2J0KSV6"/>
<keyword evidence="1 2" id="KW-0597">Phosphoprotein</keyword>
<dbReference type="Proteomes" id="UP000230052">
    <property type="component" value="Unassembled WGS sequence"/>
</dbReference>
<dbReference type="SMART" id="SM00448">
    <property type="entry name" value="REC"/>
    <property type="match status" value="1"/>
</dbReference>
<accession>A0A2J0KSV6</accession>
<comment type="caution">
    <text evidence="4">The sequence shown here is derived from an EMBL/GenBank/DDBJ whole genome shotgun (WGS) entry which is preliminary data.</text>
</comment>
<dbReference type="InterPro" id="IPR001789">
    <property type="entry name" value="Sig_transdc_resp-reg_receiver"/>
</dbReference>
<feature type="domain" description="Response regulatory" evidence="3">
    <location>
        <begin position="4"/>
        <end position="120"/>
    </location>
</feature>
<gene>
    <name evidence="4" type="ORF">COS99_05055</name>
</gene>
<evidence type="ECO:0000313" key="5">
    <source>
        <dbReference type="Proteomes" id="UP000230052"/>
    </source>
</evidence>
<dbReference type="EMBL" id="PEWV01000053">
    <property type="protein sequence ID" value="PIU41475.1"/>
    <property type="molecule type" value="Genomic_DNA"/>
</dbReference>
<dbReference type="InterPro" id="IPR050595">
    <property type="entry name" value="Bact_response_regulator"/>
</dbReference>
<dbReference type="InterPro" id="IPR011006">
    <property type="entry name" value="CheY-like_superfamily"/>
</dbReference>
<name>A0A2J0KSV6_9BACT</name>
<evidence type="ECO:0000313" key="4">
    <source>
        <dbReference type="EMBL" id="PIU41475.1"/>
    </source>
</evidence>
<evidence type="ECO:0000256" key="1">
    <source>
        <dbReference type="ARBA" id="ARBA00022553"/>
    </source>
</evidence>
<proteinExistence type="predicted"/>
<reference evidence="4 5" key="1">
    <citation type="submission" date="2017-09" db="EMBL/GenBank/DDBJ databases">
        <title>Depth-based differentiation of microbial function through sediment-hosted aquifers and enrichment of novel symbionts in the deep terrestrial subsurface.</title>
        <authorList>
            <person name="Probst A.J."/>
            <person name="Ladd B."/>
            <person name="Jarett J.K."/>
            <person name="Geller-Mcgrath D.E."/>
            <person name="Sieber C.M."/>
            <person name="Emerson J.B."/>
            <person name="Anantharaman K."/>
            <person name="Thomas B.C."/>
            <person name="Malmstrom R."/>
            <person name="Stieglmeier M."/>
            <person name="Klingl A."/>
            <person name="Woyke T."/>
            <person name="Ryan C.M."/>
            <person name="Banfield J.F."/>
        </authorList>
    </citation>
    <scope>NUCLEOTIDE SEQUENCE [LARGE SCALE GENOMIC DNA]</scope>
    <source>
        <strain evidence="4">CG07_land_8_20_14_0_80_42_15</strain>
    </source>
</reference>
<protein>
    <recommendedName>
        <fullName evidence="3">Response regulatory domain-containing protein</fullName>
    </recommendedName>
</protein>
<dbReference type="CDD" id="cd17574">
    <property type="entry name" value="REC_OmpR"/>
    <property type="match status" value="1"/>
</dbReference>
<dbReference type="SUPFAM" id="SSF52172">
    <property type="entry name" value="CheY-like"/>
    <property type="match status" value="1"/>
</dbReference>
<dbReference type="Gene3D" id="3.40.50.2300">
    <property type="match status" value="1"/>
</dbReference>
<feature type="modified residue" description="4-aspartylphosphate" evidence="2">
    <location>
        <position position="54"/>
    </location>
</feature>